<dbReference type="Proteomes" id="UP001314170">
    <property type="component" value="Unassembled WGS sequence"/>
</dbReference>
<dbReference type="GO" id="GO:0003676">
    <property type="term" value="F:nucleic acid binding"/>
    <property type="evidence" value="ECO:0007669"/>
    <property type="project" value="InterPro"/>
</dbReference>
<dbReference type="InterPro" id="IPR036397">
    <property type="entry name" value="RNaseH_sf"/>
</dbReference>
<dbReference type="InterPro" id="IPR044730">
    <property type="entry name" value="RNase_H-like_dom_plant"/>
</dbReference>
<dbReference type="AlphaFoldDB" id="A0AAV1QYG9"/>
<dbReference type="CDD" id="cd06222">
    <property type="entry name" value="RNase_H_like"/>
    <property type="match status" value="1"/>
</dbReference>
<dbReference type="EMBL" id="CAWUPB010000850">
    <property type="protein sequence ID" value="CAK7325597.1"/>
    <property type="molecule type" value="Genomic_DNA"/>
</dbReference>
<keyword evidence="3" id="KW-1185">Reference proteome</keyword>
<dbReference type="InterPro" id="IPR012337">
    <property type="entry name" value="RNaseH-like_sf"/>
</dbReference>
<dbReference type="GO" id="GO:0004523">
    <property type="term" value="F:RNA-DNA hybrid ribonuclease activity"/>
    <property type="evidence" value="ECO:0007669"/>
    <property type="project" value="InterPro"/>
</dbReference>
<sequence length="144" mass="16195">MLPCETLIKVINMQLRESGARLLSSLQELCPTLSVGLKTDFREGLDRVSSILVAEALACHEAIREAKRRGLKYCIIETDAKLVVDTLKTNSVNVPKEIQAILRAIKLELHRDSSVNFVYALGVQIGLQTGYQRQLDHQMYLWNG</sequence>
<protein>
    <recommendedName>
        <fullName evidence="1">RNase H type-1 domain-containing protein</fullName>
    </recommendedName>
</protein>
<gene>
    <name evidence="2" type="ORF">DCAF_LOCUS3277</name>
</gene>
<dbReference type="InterPro" id="IPR052929">
    <property type="entry name" value="RNase_H-like_EbsB-rel"/>
</dbReference>
<accession>A0AAV1QYG9</accession>
<dbReference type="Pfam" id="PF13456">
    <property type="entry name" value="RVT_3"/>
    <property type="match status" value="1"/>
</dbReference>
<dbReference type="PANTHER" id="PTHR47074">
    <property type="entry name" value="BNAC02G40300D PROTEIN"/>
    <property type="match status" value="1"/>
</dbReference>
<reference evidence="2 3" key="1">
    <citation type="submission" date="2024-01" db="EMBL/GenBank/DDBJ databases">
        <authorList>
            <person name="Waweru B."/>
        </authorList>
    </citation>
    <scope>NUCLEOTIDE SEQUENCE [LARGE SCALE GENOMIC DNA]</scope>
</reference>
<evidence type="ECO:0000313" key="3">
    <source>
        <dbReference type="Proteomes" id="UP001314170"/>
    </source>
</evidence>
<proteinExistence type="predicted"/>
<evidence type="ECO:0000313" key="2">
    <source>
        <dbReference type="EMBL" id="CAK7325597.1"/>
    </source>
</evidence>
<evidence type="ECO:0000259" key="1">
    <source>
        <dbReference type="Pfam" id="PF13456"/>
    </source>
</evidence>
<organism evidence="2 3">
    <name type="scientific">Dovyalis caffra</name>
    <dbReference type="NCBI Taxonomy" id="77055"/>
    <lineage>
        <taxon>Eukaryota</taxon>
        <taxon>Viridiplantae</taxon>
        <taxon>Streptophyta</taxon>
        <taxon>Embryophyta</taxon>
        <taxon>Tracheophyta</taxon>
        <taxon>Spermatophyta</taxon>
        <taxon>Magnoliopsida</taxon>
        <taxon>eudicotyledons</taxon>
        <taxon>Gunneridae</taxon>
        <taxon>Pentapetalae</taxon>
        <taxon>rosids</taxon>
        <taxon>fabids</taxon>
        <taxon>Malpighiales</taxon>
        <taxon>Salicaceae</taxon>
        <taxon>Flacourtieae</taxon>
        <taxon>Dovyalis</taxon>
    </lineage>
</organism>
<feature type="domain" description="RNase H type-1" evidence="1">
    <location>
        <begin position="45"/>
        <end position="119"/>
    </location>
</feature>
<dbReference type="PANTHER" id="PTHR47074:SF11">
    <property type="entry name" value="REVERSE TRANSCRIPTASE-LIKE PROTEIN"/>
    <property type="match status" value="1"/>
</dbReference>
<dbReference type="SUPFAM" id="SSF53098">
    <property type="entry name" value="Ribonuclease H-like"/>
    <property type="match status" value="1"/>
</dbReference>
<dbReference type="InterPro" id="IPR002156">
    <property type="entry name" value="RNaseH_domain"/>
</dbReference>
<name>A0AAV1QYG9_9ROSI</name>
<comment type="caution">
    <text evidence="2">The sequence shown here is derived from an EMBL/GenBank/DDBJ whole genome shotgun (WGS) entry which is preliminary data.</text>
</comment>
<dbReference type="Gene3D" id="3.30.420.10">
    <property type="entry name" value="Ribonuclease H-like superfamily/Ribonuclease H"/>
    <property type="match status" value="1"/>
</dbReference>